<dbReference type="PANTHER" id="PTHR33336">
    <property type="entry name" value="QUINOL MONOOXYGENASE YGIN-RELATED"/>
    <property type="match status" value="1"/>
</dbReference>
<dbReference type="InterPro" id="IPR050744">
    <property type="entry name" value="AI-2_Isomerase_LsrG"/>
</dbReference>
<dbReference type="Proteomes" id="UP000192796">
    <property type="component" value="Unassembled WGS sequence"/>
</dbReference>
<keyword evidence="2" id="KW-0560">Oxidoreductase</keyword>
<dbReference type="Pfam" id="PF03992">
    <property type="entry name" value="ABM"/>
    <property type="match status" value="1"/>
</dbReference>
<keyword evidence="2" id="KW-0503">Monooxygenase</keyword>
<dbReference type="GO" id="GO:0004497">
    <property type="term" value="F:monooxygenase activity"/>
    <property type="evidence" value="ECO:0007669"/>
    <property type="project" value="UniProtKB-KW"/>
</dbReference>
<proteinExistence type="predicted"/>
<sequence length="96" mass="11117">MQKELIVKWKIKETETDSVLKLLPELAEKTKAEPGNITYNIFQSEGDKNEFILHELYQSEEAVEAHKNSAHYQGIVVSQIIPHLELREVLFVKKVL</sequence>
<dbReference type="OrthoDB" id="964493at2"/>
<evidence type="ECO:0000313" key="2">
    <source>
        <dbReference type="EMBL" id="OQP60720.1"/>
    </source>
</evidence>
<dbReference type="EMBL" id="LVYD01000059">
    <property type="protein sequence ID" value="OQP60720.1"/>
    <property type="molecule type" value="Genomic_DNA"/>
</dbReference>
<accession>A0A1V9FQV6</accession>
<dbReference type="Gene3D" id="3.30.70.100">
    <property type="match status" value="1"/>
</dbReference>
<evidence type="ECO:0000259" key="1">
    <source>
        <dbReference type="PROSITE" id="PS51725"/>
    </source>
</evidence>
<dbReference type="InterPro" id="IPR007138">
    <property type="entry name" value="ABM_dom"/>
</dbReference>
<keyword evidence="3" id="KW-1185">Reference proteome</keyword>
<dbReference type="AlphaFoldDB" id="A0A1V9FQV6"/>
<protein>
    <submittedName>
        <fullName evidence="2">Antibiotic biosynthesis monooxygenase</fullName>
    </submittedName>
</protein>
<dbReference type="PANTHER" id="PTHR33336:SF3">
    <property type="entry name" value="ABM DOMAIN-CONTAINING PROTEIN"/>
    <property type="match status" value="1"/>
</dbReference>
<name>A0A1V9FQV6_9BACT</name>
<dbReference type="InterPro" id="IPR011008">
    <property type="entry name" value="Dimeric_a/b-barrel"/>
</dbReference>
<dbReference type="STRING" id="1703345.A3860_32495"/>
<dbReference type="SUPFAM" id="SSF54909">
    <property type="entry name" value="Dimeric alpha+beta barrel"/>
    <property type="match status" value="1"/>
</dbReference>
<feature type="domain" description="ABM" evidence="1">
    <location>
        <begin position="3"/>
        <end position="96"/>
    </location>
</feature>
<evidence type="ECO:0000313" key="3">
    <source>
        <dbReference type="Proteomes" id="UP000192796"/>
    </source>
</evidence>
<organism evidence="2 3">
    <name type="scientific">Niastella vici</name>
    <dbReference type="NCBI Taxonomy" id="1703345"/>
    <lineage>
        <taxon>Bacteria</taxon>
        <taxon>Pseudomonadati</taxon>
        <taxon>Bacteroidota</taxon>
        <taxon>Chitinophagia</taxon>
        <taxon>Chitinophagales</taxon>
        <taxon>Chitinophagaceae</taxon>
        <taxon>Niastella</taxon>
    </lineage>
</organism>
<dbReference type="RefSeq" id="WP_081152590.1">
    <property type="nucleotide sequence ID" value="NZ_LVYD01000059.1"/>
</dbReference>
<reference evidence="2 3" key="1">
    <citation type="submission" date="2016-03" db="EMBL/GenBank/DDBJ databases">
        <title>Niastella vici sp. nov., isolated from farmland soil.</title>
        <authorList>
            <person name="Chen L."/>
            <person name="Wang D."/>
            <person name="Yang S."/>
            <person name="Wang G."/>
        </authorList>
    </citation>
    <scope>NUCLEOTIDE SEQUENCE [LARGE SCALE GENOMIC DNA]</scope>
    <source>
        <strain evidence="2 3">DJ57</strain>
    </source>
</reference>
<gene>
    <name evidence="2" type="ORF">A3860_32495</name>
</gene>
<comment type="caution">
    <text evidence="2">The sequence shown here is derived from an EMBL/GenBank/DDBJ whole genome shotgun (WGS) entry which is preliminary data.</text>
</comment>
<dbReference type="PROSITE" id="PS51725">
    <property type="entry name" value="ABM"/>
    <property type="match status" value="1"/>
</dbReference>